<dbReference type="Proteomes" id="UP000001542">
    <property type="component" value="Unassembled WGS sequence"/>
</dbReference>
<proteinExistence type="predicted"/>
<dbReference type="SMR" id="A2EVR2"/>
<sequence length="411" mass="47790">MVLIQLNSQILQRINNYQALDKVILTINNVEIALTKSFAVAISESFYAQYLLDNNFAKIDITTEVKSPDTYNILKDILQLKKTEIECDETILKDIFHIGTTLRIQELIDLYKVHIIDQMKIDKNNCVQLLEFYFDISSKEKISECIDFISSHFYEINKDQLKTISKKLGIDILQRIFCNDKLELDNEDSFANFIISLTKESKEFYLLIENIYFEFCNEQTIKDIQNLTDTNNFQNIVNSFGDSLLRIKNHSSKNRNKIIVTLVTNYFESGNVEMSASSICAGSISDINKYRNDVSFATQDIPNSWVQWKLKQNYAIQPNEYIIRSCPQSQPKVQPQTWRVEGTTINGETKIIHEVNKSPLNKGEIRKYHLNTEDKFISFKLIQTDRNYFDNDHLVLDVFDFSGNLFEKSSS</sequence>
<reference evidence="1" key="2">
    <citation type="journal article" date="2007" name="Science">
        <title>Draft genome sequence of the sexually transmitted pathogen Trichomonas vaginalis.</title>
        <authorList>
            <person name="Carlton J.M."/>
            <person name="Hirt R.P."/>
            <person name="Silva J.C."/>
            <person name="Delcher A.L."/>
            <person name="Schatz M."/>
            <person name="Zhao Q."/>
            <person name="Wortman J.R."/>
            <person name="Bidwell S.L."/>
            <person name="Alsmark U.C.M."/>
            <person name="Besteiro S."/>
            <person name="Sicheritz-Ponten T."/>
            <person name="Noel C.J."/>
            <person name="Dacks J.B."/>
            <person name="Foster P.G."/>
            <person name="Simillion C."/>
            <person name="Van de Peer Y."/>
            <person name="Miranda-Saavedra D."/>
            <person name="Barton G.J."/>
            <person name="Westrop G.D."/>
            <person name="Mueller S."/>
            <person name="Dessi D."/>
            <person name="Fiori P.L."/>
            <person name="Ren Q."/>
            <person name="Paulsen I."/>
            <person name="Zhang H."/>
            <person name="Bastida-Corcuera F.D."/>
            <person name="Simoes-Barbosa A."/>
            <person name="Brown M.T."/>
            <person name="Hayes R.D."/>
            <person name="Mukherjee M."/>
            <person name="Okumura C.Y."/>
            <person name="Schneider R."/>
            <person name="Smith A.J."/>
            <person name="Vanacova S."/>
            <person name="Villalvazo M."/>
            <person name="Haas B.J."/>
            <person name="Pertea M."/>
            <person name="Feldblyum T.V."/>
            <person name="Utterback T.R."/>
            <person name="Shu C.L."/>
            <person name="Osoegawa K."/>
            <person name="de Jong P.J."/>
            <person name="Hrdy I."/>
            <person name="Horvathova L."/>
            <person name="Zubacova Z."/>
            <person name="Dolezal P."/>
            <person name="Malik S.B."/>
            <person name="Logsdon J.M. Jr."/>
            <person name="Henze K."/>
            <person name="Gupta A."/>
            <person name="Wang C.C."/>
            <person name="Dunne R.L."/>
            <person name="Upcroft J.A."/>
            <person name="Upcroft P."/>
            <person name="White O."/>
            <person name="Salzberg S.L."/>
            <person name="Tang P."/>
            <person name="Chiu C.-H."/>
            <person name="Lee Y.-S."/>
            <person name="Embley T.M."/>
            <person name="Coombs G.H."/>
            <person name="Mottram J.C."/>
            <person name="Tachezy J."/>
            <person name="Fraser-Liggett C.M."/>
            <person name="Johnson P.J."/>
        </authorList>
    </citation>
    <scope>NUCLEOTIDE SEQUENCE [LARGE SCALE GENOMIC DNA]</scope>
    <source>
        <strain evidence="1">G3</strain>
    </source>
</reference>
<evidence type="ECO:0000313" key="2">
    <source>
        <dbReference type="Proteomes" id="UP000001542"/>
    </source>
</evidence>
<dbReference type="InParanoid" id="A2EVR2"/>
<evidence type="ECO:0008006" key="3">
    <source>
        <dbReference type="Google" id="ProtNLM"/>
    </source>
</evidence>
<reference evidence="1" key="1">
    <citation type="submission" date="2006-10" db="EMBL/GenBank/DDBJ databases">
        <authorList>
            <person name="Amadeo P."/>
            <person name="Zhao Q."/>
            <person name="Wortman J."/>
            <person name="Fraser-Liggett C."/>
            <person name="Carlton J."/>
        </authorList>
    </citation>
    <scope>NUCLEOTIDE SEQUENCE</scope>
    <source>
        <strain evidence="1">G3</strain>
    </source>
</reference>
<accession>A2EVR2</accession>
<dbReference type="InterPro" id="IPR011333">
    <property type="entry name" value="SKP1/BTB/POZ_sf"/>
</dbReference>
<protein>
    <recommendedName>
        <fullName evidence="3">BACK domain-containing protein</fullName>
    </recommendedName>
</protein>
<dbReference type="EMBL" id="DS113510">
    <property type="protein sequence ID" value="EAY03272.1"/>
    <property type="molecule type" value="Genomic_DNA"/>
</dbReference>
<name>A2EVR2_TRIV3</name>
<organism evidence="1 2">
    <name type="scientific">Trichomonas vaginalis (strain ATCC PRA-98 / G3)</name>
    <dbReference type="NCBI Taxonomy" id="412133"/>
    <lineage>
        <taxon>Eukaryota</taxon>
        <taxon>Metamonada</taxon>
        <taxon>Parabasalia</taxon>
        <taxon>Trichomonadida</taxon>
        <taxon>Trichomonadidae</taxon>
        <taxon>Trichomonas</taxon>
    </lineage>
</organism>
<dbReference type="KEGG" id="tva:4761114"/>
<dbReference type="VEuPathDB" id="TrichDB:TVAG_299350"/>
<dbReference type="Gene3D" id="3.30.710.10">
    <property type="entry name" value="Potassium Channel Kv1.1, Chain A"/>
    <property type="match status" value="1"/>
</dbReference>
<dbReference type="AlphaFoldDB" id="A2EVR2"/>
<gene>
    <name evidence="1" type="ORF">TVAG_299350</name>
</gene>
<keyword evidence="2" id="KW-1185">Reference proteome</keyword>
<dbReference type="VEuPathDB" id="TrichDB:TVAGG3_0414260"/>
<dbReference type="RefSeq" id="XP_001315495.1">
    <property type="nucleotide sequence ID" value="XM_001315460.1"/>
</dbReference>
<evidence type="ECO:0000313" key="1">
    <source>
        <dbReference type="EMBL" id="EAY03272.1"/>
    </source>
</evidence>